<reference evidence="7 8" key="1">
    <citation type="submission" date="2019-09" db="EMBL/GenBank/DDBJ databases">
        <title>Bird 10,000 Genomes (B10K) Project - Family phase.</title>
        <authorList>
            <person name="Zhang G."/>
        </authorList>
    </citation>
    <scope>NUCLEOTIDE SEQUENCE [LARGE SCALE GENOMIC DNA]</scope>
    <source>
        <strain evidence="7">B10K-DU-002-51</strain>
        <tissue evidence="7">Muscle</tissue>
    </source>
</reference>
<dbReference type="SUPFAM" id="SSF143885">
    <property type="entry name" value="RGC domain-like"/>
    <property type="match status" value="1"/>
</dbReference>
<dbReference type="Pfam" id="PF00307">
    <property type="entry name" value="CH"/>
    <property type="match status" value="1"/>
</dbReference>
<evidence type="ECO:0000256" key="4">
    <source>
        <dbReference type="SAM" id="Coils"/>
    </source>
</evidence>
<dbReference type="FunFam" id="1.10.418.10:FF:000013">
    <property type="entry name" value="IQ motif containing GTPase activating protein 1"/>
    <property type="match status" value="1"/>
</dbReference>
<dbReference type="Gene3D" id="1.20.5.190">
    <property type="match status" value="2"/>
</dbReference>
<feature type="coiled-coil region" evidence="4">
    <location>
        <begin position="145"/>
        <end position="172"/>
    </location>
</feature>
<sequence>ERLTAEEMDQQRRQNVAYQYLCHLEEAKRWMETCLSEELPPPTELEESLRNGVLLAKLGHCFAPAVVPLKKIYDREQTRYKAAGLHFRHTDNINYWRDAMSHVGLPSIFHPETTDIYDKKNMPRVIYCIHALSLYLFKLGLAPQIQDLYGKVDFTEEEINNMKRELEKYGLQLPAFSKIGGILANELSVDEAAVHAAVLAINEAVDRGVVAQTMVALRNPSAMLLNLREALADAYQEVLHQAKLEKSSNARNRVIPEGEDIYDWCLTQAEIQGNINKVNVHGALEEVDEALERGDAPALYRALQDPVLALRGLQRDNLDRYLEQLSMDREQKALELGYTDLLEQEELEAGILAANKKGEEERAMLGAVSRINAAIRRGVPAATLQALMDPAAQLPDVCPLAAALYQSQLALLQHQHPRGELVQEELFVAVEMLSAVALVNRALDAGDHDGLWSSLVSPALGLSGVEDANAQRYFEDLLQLKGKSREAGVEFLSWNDIQDSVNDTNSSVQGENARVLAVRLINEALAQADPEKTLAALLLPAAALPDVALPTARRYHDVLVRARRLKAQATEDDGAVLWWEEIHEGVCRANQDTVAARRMALGTAAINQAIKEGKVAQTLRVLRNPDVALCGVVSACAAAYQEQLAALMATKRQAGSAKPCWIQHRLMDGSEFYLSLQTFEGSWQRPCDGGFNTTHLSREEIQLVITRVTAAHDRECLWAASVTFVVRLQARLRGFLVRREFAARRRVLREQWPAAVRIQACWRGCRQRRAYLERLRYLQANADAAIKIQAGVRMWQARRRYQERLRYFRQNVKAVIKIQAFVRANKARGDYRMLVHARSPPLSIVRRFIHLLEQSQHDFWEESEVLRLQEEVVKRIRASRQLESDLDLMDIKIGLLVKNRITLQEVVSHCKKLTKKNKEQLSEMMSIDKQKGLKSLSKEKRQKLEAYQRLFYLLQTQPVYLARLIFQMPQNKSTKFMESVIFTLYNYASNPREAYLLLQLFKAALQEEIRSKVDHVHDILTGNATVIRLVVSFYRNARGQNALRQILGGPVQEVLQDKTLNIRTNPVDIYKAWINQTESQSGQKSKLPYEVSPEQALSHPEVQRRLDISIRNLLTMTDKFVSAITSSVDKIPYGMRYVAKVLRTSLAEKFPRASAEEIDKVVGNLLYYRFMNPAVVAPDGFDIVDISAGVTLHPDHRRSLGSIAKVLQHAAARKAFDGDNAHLCGVNQYLEDTHNKFRRFISAACCVPEPEERFNMDEYSEMVAVAKPVIYITVGELINTHKLLLEHQDSIAPHHGDPLHELLEDLDELPTVQSLVGEGVASPMDSSAEHMLSQLSKMEISLTLTGKLVPEASSEESDTRSLLLSTKQMLVDVIQSQPGDSLPEILWTPASEHEEASHDHLMHRRALQDAQTPAKLKCNRSLVANSQLSMEEKKRKIIRNLRRLESLGLVDSAHQYQELINELAKDIRNQRRYRQHRRGELLKLRQTLQGLNAKTLFYEEQIDYYNQYIKTCLDNLAASNQVGGKSKKLQPLRYTAARLLEKGVLLEIEDLPLSQFKNVIFDIIPCQESGRFQVKAKFMGIDMERFQLHYQDLLQLQYEGVAVMKMFDKAKVNVNLLIFLLNKKFFKK</sequence>
<accession>A0A7L4DLJ8</accession>
<keyword evidence="8" id="KW-1185">Reference proteome</keyword>
<dbReference type="Proteomes" id="UP000541249">
    <property type="component" value="Unassembled WGS sequence"/>
</dbReference>
<name>A0A7L4DLJ8_9AVES</name>
<dbReference type="Pfam" id="PF00612">
    <property type="entry name" value="IQ"/>
    <property type="match status" value="4"/>
</dbReference>
<dbReference type="InterPro" id="IPR036872">
    <property type="entry name" value="CH_dom_sf"/>
</dbReference>
<dbReference type="PANTHER" id="PTHR14149">
    <property type="entry name" value="RAS GTPASE-ACTIVATING PROTEIN WITH IQ MOTIF"/>
    <property type="match status" value="1"/>
</dbReference>
<dbReference type="Pfam" id="PF00616">
    <property type="entry name" value="RasGAP"/>
    <property type="match status" value="1"/>
</dbReference>
<dbReference type="PROSITE" id="PS50096">
    <property type="entry name" value="IQ"/>
    <property type="match status" value="4"/>
</dbReference>
<dbReference type="SUPFAM" id="SSF48350">
    <property type="entry name" value="GTPase activation domain, GAP"/>
    <property type="match status" value="1"/>
</dbReference>
<dbReference type="InterPro" id="IPR001202">
    <property type="entry name" value="WW_dom"/>
</dbReference>
<dbReference type="SMART" id="SM00323">
    <property type="entry name" value="RasGAP"/>
    <property type="match status" value="1"/>
</dbReference>
<dbReference type="SUPFAM" id="SSF47576">
    <property type="entry name" value="Calponin-homology domain, CH-domain"/>
    <property type="match status" value="1"/>
</dbReference>
<dbReference type="Pfam" id="PF03836">
    <property type="entry name" value="RasGAP_C"/>
    <property type="match status" value="1"/>
</dbReference>
<dbReference type="InterPro" id="IPR008936">
    <property type="entry name" value="Rho_GTPase_activation_prot"/>
</dbReference>
<organism evidence="7 8">
    <name type="scientific">Eurystomus gularis</name>
    <dbReference type="NCBI Taxonomy" id="325343"/>
    <lineage>
        <taxon>Eukaryota</taxon>
        <taxon>Metazoa</taxon>
        <taxon>Chordata</taxon>
        <taxon>Craniata</taxon>
        <taxon>Vertebrata</taxon>
        <taxon>Euteleostomi</taxon>
        <taxon>Archelosauria</taxon>
        <taxon>Archosauria</taxon>
        <taxon>Dinosauria</taxon>
        <taxon>Saurischia</taxon>
        <taxon>Theropoda</taxon>
        <taxon>Coelurosauria</taxon>
        <taxon>Aves</taxon>
        <taxon>Neognathae</taxon>
        <taxon>Neoaves</taxon>
        <taxon>Telluraves</taxon>
        <taxon>Coraciimorphae</taxon>
        <taxon>Coraciiformes</taxon>
        <taxon>Coraciidae</taxon>
        <taxon>Eurystomus</taxon>
    </lineage>
</organism>
<feature type="non-terminal residue" evidence="7">
    <location>
        <position position="1628"/>
    </location>
</feature>
<dbReference type="InterPro" id="IPR000048">
    <property type="entry name" value="IQ_motif_EF-hand-BS"/>
</dbReference>
<dbReference type="CDD" id="cd21276">
    <property type="entry name" value="CH_IQGAP3"/>
    <property type="match status" value="1"/>
</dbReference>
<evidence type="ECO:0000256" key="2">
    <source>
        <dbReference type="ARBA" id="ARBA00022737"/>
    </source>
</evidence>
<evidence type="ECO:0000259" key="5">
    <source>
        <dbReference type="PROSITE" id="PS50018"/>
    </source>
</evidence>
<dbReference type="GO" id="GO:0005096">
    <property type="term" value="F:GTPase activator activity"/>
    <property type="evidence" value="ECO:0007669"/>
    <property type="project" value="TreeGrafter"/>
</dbReference>
<dbReference type="GO" id="GO:0005938">
    <property type="term" value="C:cell cortex"/>
    <property type="evidence" value="ECO:0007669"/>
    <property type="project" value="TreeGrafter"/>
</dbReference>
<proteinExistence type="predicted"/>
<dbReference type="EMBL" id="VZZY01019910">
    <property type="protein sequence ID" value="NXW63445.1"/>
    <property type="molecule type" value="Genomic_DNA"/>
</dbReference>
<protein>
    <submittedName>
        <fullName evidence="7">IQGA3 protein</fullName>
    </submittedName>
</protein>
<dbReference type="GO" id="GO:0051015">
    <property type="term" value="F:actin filament binding"/>
    <property type="evidence" value="ECO:0007669"/>
    <property type="project" value="TreeGrafter"/>
</dbReference>
<dbReference type="InterPro" id="IPR001715">
    <property type="entry name" value="CH_dom"/>
</dbReference>
<dbReference type="Gene3D" id="1.10.506.10">
    <property type="entry name" value="GTPase Activation - p120gap, domain 1"/>
    <property type="match status" value="1"/>
</dbReference>
<feature type="domain" description="Calponin-homology (CH)" evidence="6">
    <location>
        <begin position="21"/>
        <end position="136"/>
    </location>
</feature>
<dbReference type="PROSITE" id="PS50018">
    <property type="entry name" value="RAS_GTPASE_ACTIV_2"/>
    <property type="match status" value="1"/>
</dbReference>
<dbReference type="GO" id="GO:1903479">
    <property type="term" value="P:mitotic actomyosin contractile ring assembly actin filament organization"/>
    <property type="evidence" value="ECO:0007669"/>
    <property type="project" value="TreeGrafter"/>
</dbReference>
<dbReference type="FunFam" id="1.10.506.10:FF:000004">
    <property type="entry name" value="IQ motif containing GTPase activating protein 1"/>
    <property type="match status" value="1"/>
</dbReference>
<keyword evidence="3" id="KW-0112">Calmodulin-binding</keyword>
<comment type="caution">
    <text evidence="7">The sequence shown here is derived from an EMBL/GenBank/DDBJ whole genome shotgun (WGS) entry which is preliminary data.</text>
</comment>
<dbReference type="InterPro" id="IPR000593">
    <property type="entry name" value="RasGAP_C"/>
</dbReference>
<dbReference type="SMART" id="SM00033">
    <property type="entry name" value="CH"/>
    <property type="match status" value="1"/>
</dbReference>
<dbReference type="PROSITE" id="PS01159">
    <property type="entry name" value="WW_DOMAIN_1"/>
    <property type="match status" value="1"/>
</dbReference>
<evidence type="ECO:0000313" key="7">
    <source>
        <dbReference type="EMBL" id="NXW63445.1"/>
    </source>
</evidence>
<keyword evidence="1" id="KW-0597">Phosphoprotein</keyword>
<evidence type="ECO:0000256" key="3">
    <source>
        <dbReference type="ARBA" id="ARBA00022860"/>
    </source>
</evidence>
<gene>
    <name evidence="7" type="primary">Iqgap3</name>
    <name evidence="7" type="ORF">EURGUL_R03519</name>
</gene>
<keyword evidence="4" id="KW-0175">Coiled coil</keyword>
<dbReference type="PROSITE" id="PS00509">
    <property type="entry name" value="RAS_GTPASE_ACTIV_1"/>
    <property type="match status" value="1"/>
</dbReference>
<evidence type="ECO:0000256" key="1">
    <source>
        <dbReference type="ARBA" id="ARBA00022553"/>
    </source>
</evidence>
<evidence type="ECO:0000313" key="8">
    <source>
        <dbReference type="Proteomes" id="UP000541249"/>
    </source>
</evidence>
<dbReference type="GO" id="GO:0120025">
    <property type="term" value="C:plasma membrane bounded cell projection"/>
    <property type="evidence" value="ECO:0007669"/>
    <property type="project" value="UniProtKB-ARBA"/>
</dbReference>
<dbReference type="PROSITE" id="PS50021">
    <property type="entry name" value="CH"/>
    <property type="match status" value="1"/>
</dbReference>
<dbReference type="CDD" id="cd12207">
    <property type="entry name" value="RasGAP_IQGAP3"/>
    <property type="match status" value="1"/>
</dbReference>
<dbReference type="SMART" id="SM00015">
    <property type="entry name" value="IQ"/>
    <property type="match status" value="4"/>
</dbReference>
<keyword evidence="2" id="KW-0677">Repeat</keyword>
<feature type="domain" description="Ras-GAP" evidence="5">
    <location>
        <begin position="979"/>
        <end position="1212"/>
    </location>
</feature>
<dbReference type="GO" id="GO:0005516">
    <property type="term" value="F:calmodulin binding"/>
    <property type="evidence" value="ECO:0007669"/>
    <property type="project" value="UniProtKB-KW"/>
</dbReference>
<dbReference type="Gene3D" id="1.10.418.10">
    <property type="entry name" value="Calponin-like domain"/>
    <property type="match status" value="1"/>
</dbReference>
<feature type="non-terminal residue" evidence="7">
    <location>
        <position position="1"/>
    </location>
</feature>
<dbReference type="InterPro" id="IPR001936">
    <property type="entry name" value="RasGAP_dom"/>
</dbReference>
<dbReference type="InterPro" id="IPR023152">
    <property type="entry name" value="RasGAP_CS"/>
</dbReference>
<evidence type="ECO:0000259" key="6">
    <source>
        <dbReference type="PROSITE" id="PS50021"/>
    </source>
</evidence>
<dbReference type="OrthoDB" id="775356at2759"/>
<dbReference type="PANTHER" id="PTHR14149:SF10">
    <property type="entry name" value="RAS GTPASE-ACTIVATING-LIKE PROTEIN IQGAP3"/>
    <property type="match status" value="1"/>
</dbReference>